<name>A0A9P8FI62_AURME</name>
<reference evidence="2" key="1">
    <citation type="journal article" date="2021" name="J Fungi (Basel)">
        <title>Virulence traits and population genomics of the black yeast Aureobasidium melanogenum.</title>
        <authorList>
            <person name="Cernosa A."/>
            <person name="Sun X."/>
            <person name="Gostincar C."/>
            <person name="Fang C."/>
            <person name="Gunde-Cimerman N."/>
            <person name="Song Z."/>
        </authorList>
    </citation>
    <scope>NUCLEOTIDE SEQUENCE</scope>
    <source>
        <strain evidence="2">EXF-9298</strain>
    </source>
</reference>
<gene>
    <name evidence="2" type="ORF">KCU98_g12877</name>
</gene>
<feature type="compositionally biased region" description="Low complexity" evidence="1">
    <location>
        <begin position="25"/>
        <end position="40"/>
    </location>
</feature>
<protein>
    <submittedName>
        <fullName evidence="2">Uncharacterized protein</fullName>
    </submittedName>
</protein>
<keyword evidence="3" id="KW-1185">Reference proteome</keyword>
<feature type="compositionally biased region" description="Basic and acidic residues" evidence="1">
    <location>
        <begin position="14"/>
        <end position="24"/>
    </location>
</feature>
<sequence length="84" mass="8971">MRGKQLAGVKYIKKTKDVEADAPPKKTSARAAANTKAKVTAKNDTDADEKPATTTARGRGRPKAADTKAAKQEEEAPKRKPGRP</sequence>
<feature type="region of interest" description="Disordered" evidence="1">
    <location>
        <begin position="14"/>
        <end position="84"/>
    </location>
</feature>
<evidence type="ECO:0000313" key="3">
    <source>
        <dbReference type="Proteomes" id="UP000729357"/>
    </source>
</evidence>
<dbReference type="AlphaFoldDB" id="A0A9P8FI62"/>
<feature type="compositionally biased region" description="Basic and acidic residues" evidence="1">
    <location>
        <begin position="63"/>
        <end position="78"/>
    </location>
</feature>
<proteinExistence type="predicted"/>
<dbReference type="EMBL" id="JAHFXS010002282">
    <property type="protein sequence ID" value="KAG9973062.1"/>
    <property type="molecule type" value="Genomic_DNA"/>
</dbReference>
<accession>A0A9P8FI62</accession>
<evidence type="ECO:0000313" key="2">
    <source>
        <dbReference type="EMBL" id="KAG9973062.1"/>
    </source>
</evidence>
<organism evidence="2 3">
    <name type="scientific">Aureobasidium melanogenum</name>
    <name type="common">Aureobasidium pullulans var. melanogenum</name>
    <dbReference type="NCBI Taxonomy" id="46634"/>
    <lineage>
        <taxon>Eukaryota</taxon>
        <taxon>Fungi</taxon>
        <taxon>Dikarya</taxon>
        <taxon>Ascomycota</taxon>
        <taxon>Pezizomycotina</taxon>
        <taxon>Dothideomycetes</taxon>
        <taxon>Dothideomycetidae</taxon>
        <taxon>Dothideales</taxon>
        <taxon>Saccotheciaceae</taxon>
        <taxon>Aureobasidium</taxon>
    </lineage>
</organism>
<evidence type="ECO:0000256" key="1">
    <source>
        <dbReference type="SAM" id="MobiDB-lite"/>
    </source>
</evidence>
<feature type="compositionally biased region" description="Basic and acidic residues" evidence="1">
    <location>
        <begin position="41"/>
        <end position="51"/>
    </location>
</feature>
<dbReference type="Proteomes" id="UP000729357">
    <property type="component" value="Unassembled WGS sequence"/>
</dbReference>
<reference evidence="2" key="2">
    <citation type="submission" date="2021-08" db="EMBL/GenBank/DDBJ databases">
        <authorList>
            <person name="Gostincar C."/>
            <person name="Sun X."/>
            <person name="Song Z."/>
            <person name="Gunde-Cimerman N."/>
        </authorList>
    </citation>
    <scope>NUCLEOTIDE SEQUENCE</scope>
    <source>
        <strain evidence="2">EXF-9298</strain>
    </source>
</reference>
<comment type="caution">
    <text evidence="2">The sequence shown here is derived from an EMBL/GenBank/DDBJ whole genome shotgun (WGS) entry which is preliminary data.</text>
</comment>
<feature type="non-terminal residue" evidence="2">
    <location>
        <position position="1"/>
    </location>
</feature>